<feature type="transmembrane region" description="Helical" evidence="6">
    <location>
        <begin position="39"/>
        <end position="58"/>
    </location>
</feature>
<feature type="transmembrane region" description="Helical" evidence="6">
    <location>
        <begin position="181"/>
        <end position="202"/>
    </location>
</feature>
<comment type="similarity">
    <text evidence="2 6">Belongs to the drug/metabolite transporter (DMT) superfamily. Plant drug/metabolite exporter (P-DME) (TC 2.A.7.4) family.</text>
</comment>
<dbReference type="Pfam" id="PF00892">
    <property type="entry name" value="EamA"/>
    <property type="match status" value="2"/>
</dbReference>
<evidence type="ECO:0000256" key="3">
    <source>
        <dbReference type="ARBA" id="ARBA00022692"/>
    </source>
</evidence>
<feature type="transmembrane region" description="Helical" evidence="6">
    <location>
        <begin position="280"/>
        <end position="298"/>
    </location>
</feature>
<evidence type="ECO:0000256" key="4">
    <source>
        <dbReference type="ARBA" id="ARBA00022989"/>
    </source>
</evidence>
<protein>
    <recommendedName>
        <fullName evidence="6">WAT1-related protein</fullName>
    </recommendedName>
</protein>
<dbReference type="InterPro" id="IPR000620">
    <property type="entry name" value="EamA_dom"/>
</dbReference>
<feature type="transmembrane region" description="Helical" evidence="6">
    <location>
        <begin position="96"/>
        <end position="121"/>
    </location>
</feature>
<sequence>MGLVEEYLPAMAMFGLQVTYAIMALLSRAALLKGMSPRVFVVYRQAIATLFIAPIAYFSRPKSRRLSLDLKSFSLIFLAALVGATMNQNVYFEGVFLAGSSMATAMTNLIPAVTFVIATMVGMESLKMRSLRSMAKIGGTVICVSGAMCMALLRGPKLLNSSLGFGMKSSIFSVESGSPHAWLLGSLCVFGSSCCWSIWLILQVPASASYPDNLSLSAWMCLFATIQSIIVTLLVEPMKVETWKIHSTMEVICYLFSGIVGSGIAFFLQAWCVSKRGPVFSAMFNPLCTIVTTILAAIVLHEEIFTGSLVAGVAVIIGLYIVLWGKAKDYVKEEHGGKGAVEKEEEDCESASTDRSSSKIGLEEPLLFEGATHHIDS</sequence>
<evidence type="ECO:0000313" key="10">
    <source>
        <dbReference type="RefSeq" id="XP_022929712.1"/>
    </source>
</evidence>
<feature type="transmembrane region" description="Helical" evidence="6">
    <location>
        <begin position="133"/>
        <end position="153"/>
    </location>
</feature>
<dbReference type="GO" id="GO:0016020">
    <property type="term" value="C:membrane"/>
    <property type="evidence" value="ECO:0007669"/>
    <property type="project" value="UniProtKB-SubCell"/>
</dbReference>
<evidence type="ECO:0000259" key="8">
    <source>
        <dbReference type="Pfam" id="PF00892"/>
    </source>
</evidence>
<feature type="transmembrane region" description="Helical" evidence="6">
    <location>
        <begin position="304"/>
        <end position="323"/>
    </location>
</feature>
<keyword evidence="5 6" id="KW-0472">Membrane</keyword>
<dbReference type="InterPro" id="IPR030184">
    <property type="entry name" value="WAT1-related"/>
</dbReference>
<dbReference type="Proteomes" id="UP000504609">
    <property type="component" value="Unplaced"/>
</dbReference>
<feature type="transmembrane region" description="Helical" evidence="6">
    <location>
        <begin position="7"/>
        <end position="27"/>
    </location>
</feature>
<accession>A0A6J1ENH4</accession>
<keyword evidence="3 6" id="KW-0812">Transmembrane</keyword>
<evidence type="ECO:0000313" key="9">
    <source>
        <dbReference type="Proteomes" id="UP000504609"/>
    </source>
</evidence>
<comment type="subcellular location">
    <subcellularLocation>
        <location evidence="1 6">Membrane</location>
        <topology evidence="1 6">Multi-pass membrane protein</topology>
    </subcellularLocation>
</comment>
<dbReference type="GeneID" id="111436211"/>
<dbReference type="AlphaFoldDB" id="A0A6J1ENH4"/>
<proteinExistence type="inferred from homology"/>
<dbReference type="GO" id="GO:0022857">
    <property type="term" value="F:transmembrane transporter activity"/>
    <property type="evidence" value="ECO:0007669"/>
    <property type="project" value="InterPro"/>
</dbReference>
<dbReference type="InterPro" id="IPR037185">
    <property type="entry name" value="EmrE-like"/>
</dbReference>
<feature type="transmembrane region" description="Helical" evidence="6">
    <location>
        <begin position="247"/>
        <end position="268"/>
    </location>
</feature>
<feature type="compositionally biased region" description="Polar residues" evidence="7">
    <location>
        <begin position="350"/>
        <end position="359"/>
    </location>
</feature>
<evidence type="ECO:0000256" key="5">
    <source>
        <dbReference type="ARBA" id="ARBA00023136"/>
    </source>
</evidence>
<dbReference type="KEGG" id="cmos:111436211"/>
<name>A0A6J1ENH4_CUCMO</name>
<feature type="domain" description="EamA" evidence="8">
    <location>
        <begin position="12"/>
        <end position="131"/>
    </location>
</feature>
<keyword evidence="4 6" id="KW-1133">Transmembrane helix</keyword>
<feature type="domain" description="EamA" evidence="8">
    <location>
        <begin position="184"/>
        <end position="323"/>
    </location>
</feature>
<feature type="transmembrane region" description="Helical" evidence="6">
    <location>
        <begin position="214"/>
        <end position="235"/>
    </location>
</feature>
<reference evidence="10" key="1">
    <citation type="submission" date="2025-08" db="UniProtKB">
        <authorList>
            <consortium name="RefSeq"/>
        </authorList>
    </citation>
    <scope>IDENTIFICATION</scope>
    <source>
        <tissue evidence="10">Young leaves</tissue>
    </source>
</reference>
<gene>
    <name evidence="10" type="primary">LOC111436211</name>
</gene>
<evidence type="ECO:0000256" key="2">
    <source>
        <dbReference type="ARBA" id="ARBA00007635"/>
    </source>
</evidence>
<dbReference type="RefSeq" id="XP_022929712.1">
    <property type="nucleotide sequence ID" value="XM_023073944.1"/>
</dbReference>
<evidence type="ECO:0000256" key="6">
    <source>
        <dbReference type="RuleBase" id="RU363077"/>
    </source>
</evidence>
<evidence type="ECO:0000256" key="7">
    <source>
        <dbReference type="SAM" id="MobiDB-lite"/>
    </source>
</evidence>
<feature type="region of interest" description="Disordered" evidence="7">
    <location>
        <begin position="335"/>
        <end position="359"/>
    </location>
</feature>
<evidence type="ECO:0000256" key="1">
    <source>
        <dbReference type="ARBA" id="ARBA00004141"/>
    </source>
</evidence>
<dbReference type="SUPFAM" id="SSF103481">
    <property type="entry name" value="Multidrug resistance efflux transporter EmrE"/>
    <property type="match status" value="2"/>
</dbReference>
<keyword evidence="9" id="KW-1185">Reference proteome</keyword>
<organism evidence="9 10">
    <name type="scientific">Cucurbita moschata</name>
    <name type="common">Winter crookneck squash</name>
    <name type="synonym">Cucurbita pepo var. moschata</name>
    <dbReference type="NCBI Taxonomy" id="3662"/>
    <lineage>
        <taxon>Eukaryota</taxon>
        <taxon>Viridiplantae</taxon>
        <taxon>Streptophyta</taxon>
        <taxon>Embryophyta</taxon>
        <taxon>Tracheophyta</taxon>
        <taxon>Spermatophyta</taxon>
        <taxon>Magnoliopsida</taxon>
        <taxon>eudicotyledons</taxon>
        <taxon>Gunneridae</taxon>
        <taxon>Pentapetalae</taxon>
        <taxon>rosids</taxon>
        <taxon>fabids</taxon>
        <taxon>Cucurbitales</taxon>
        <taxon>Cucurbitaceae</taxon>
        <taxon>Cucurbiteae</taxon>
        <taxon>Cucurbita</taxon>
    </lineage>
</organism>
<dbReference type="PANTHER" id="PTHR31218">
    <property type="entry name" value="WAT1-RELATED PROTEIN"/>
    <property type="match status" value="1"/>
</dbReference>